<evidence type="ECO:0000256" key="5">
    <source>
        <dbReference type="SAM" id="Phobius"/>
    </source>
</evidence>
<evidence type="ECO:0000313" key="8">
    <source>
        <dbReference type="WBParaSite" id="PSAMB.scaffold1133size35531.g11234.t1"/>
    </source>
</evidence>
<evidence type="ECO:0000256" key="4">
    <source>
        <dbReference type="ARBA" id="ARBA00023136"/>
    </source>
</evidence>
<sequence length="496" mass="56197">MGCGRMKINRFHVLLFITWQLTIYFAVQQLFSIFSNYTPKWRCSNDTEYAKNCTLLKECPKELLQFDHMPFYSTVLEFDMLCGTRAYIASLISTFQFCGVLLGTIVFGQLADKYGRRPIALITLTFGVFFTMLSGASPNWQILMALRILVGTCIGGAIVSLYTYVVEIIPPQQRVFLRAFFNWGYSRVMLTIVCWMIPHWRWASYATVSFVVPLIPIIYFLLPESPTWLMSKERFTEMEQSEQKISKYANSPTMFEAQNSQEKKVLKPQRQYTIRDLFANRLIAKRTLILWLIWFTAALCSYVNDLNSRNLAGDFFANQLLMGSMTGMCQAIIYLLDTYIPGFSRRMLYQASQSLVIGCFATMTLLMIFVDAPIVILVIDLVGTVLISYTWDACFLCAAEGFPTEVRAMGIGTCASISRIGALLAPQVAFLGTLWQPIPFLTVFLLGTISLSFSIIFLPETKGTDLKKCSEILTTNVKSSKVHPVADTSGQQKMDC</sequence>
<evidence type="ECO:0000259" key="6">
    <source>
        <dbReference type="PROSITE" id="PS50850"/>
    </source>
</evidence>
<dbReference type="PROSITE" id="PS50850">
    <property type="entry name" value="MFS"/>
    <property type="match status" value="1"/>
</dbReference>
<feature type="transmembrane region" description="Helical" evidence="5">
    <location>
        <begin position="12"/>
        <end position="31"/>
    </location>
</feature>
<feature type="transmembrane region" description="Helical" evidence="5">
    <location>
        <begin position="119"/>
        <end position="136"/>
    </location>
</feature>
<feature type="transmembrane region" description="Helical" evidence="5">
    <location>
        <begin position="438"/>
        <end position="458"/>
    </location>
</feature>
<feature type="transmembrane region" description="Helical" evidence="5">
    <location>
        <begin position="348"/>
        <end position="368"/>
    </location>
</feature>
<dbReference type="WBParaSite" id="PSAMB.scaffold1133size35531.g11234.t1">
    <property type="protein sequence ID" value="PSAMB.scaffold1133size35531.g11234.t1"/>
    <property type="gene ID" value="PSAMB.scaffold1133size35531.g11234"/>
</dbReference>
<feature type="transmembrane region" description="Helical" evidence="5">
    <location>
        <begin position="142"/>
        <end position="164"/>
    </location>
</feature>
<feature type="transmembrane region" description="Helical" evidence="5">
    <location>
        <begin position="316"/>
        <end position="336"/>
    </location>
</feature>
<comment type="subcellular location">
    <subcellularLocation>
        <location evidence="1">Membrane</location>
        <topology evidence="1">Multi-pass membrane protein</topology>
    </subcellularLocation>
</comment>
<dbReference type="Gene3D" id="1.20.1250.20">
    <property type="entry name" value="MFS general substrate transporter like domains"/>
    <property type="match status" value="1"/>
</dbReference>
<keyword evidence="2 5" id="KW-0812">Transmembrane</keyword>
<dbReference type="InterPro" id="IPR036259">
    <property type="entry name" value="MFS_trans_sf"/>
</dbReference>
<dbReference type="GO" id="GO:0022857">
    <property type="term" value="F:transmembrane transporter activity"/>
    <property type="evidence" value="ECO:0007669"/>
    <property type="project" value="InterPro"/>
</dbReference>
<dbReference type="SUPFAM" id="SSF103473">
    <property type="entry name" value="MFS general substrate transporter"/>
    <property type="match status" value="1"/>
</dbReference>
<name>A0A914UNT8_9BILA</name>
<dbReference type="AlphaFoldDB" id="A0A914UNT8"/>
<dbReference type="GO" id="GO:0016020">
    <property type="term" value="C:membrane"/>
    <property type="evidence" value="ECO:0007669"/>
    <property type="project" value="UniProtKB-SubCell"/>
</dbReference>
<evidence type="ECO:0000256" key="3">
    <source>
        <dbReference type="ARBA" id="ARBA00022989"/>
    </source>
</evidence>
<feature type="domain" description="Major facilitator superfamily (MFS) profile" evidence="6">
    <location>
        <begin position="21"/>
        <end position="462"/>
    </location>
</feature>
<accession>A0A914UNT8</accession>
<dbReference type="InterPro" id="IPR005828">
    <property type="entry name" value="MFS_sugar_transport-like"/>
</dbReference>
<keyword evidence="7" id="KW-1185">Reference proteome</keyword>
<evidence type="ECO:0000256" key="2">
    <source>
        <dbReference type="ARBA" id="ARBA00022692"/>
    </source>
</evidence>
<protein>
    <submittedName>
        <fullName evidence="8">Major facilitator superfamily (MFS) profile domain-containing protein</fullName>
    </submittedName>
</protein>
<feature type="transmembrane region" description="Helical" evidence="5">
    <location>
        <begin position="86"/>
        <end position="107"/>
    </location>
</feature>
<keyword evidence="4 5" id="KW-0472">Membrane</keyword>
<dbReference type="PANTHER" id="PTHR24064">
    <property type="entry name" value="SOLUTE CARRIER FAMILY 22 MEMBER"/>
    <property type="match status" value="1"/>
</dbReference>
<dbReference type="Pfam" id="PF00083">
    <property type="entry name" value="Sugar_tr"/>
    <property type="match status" value="1"/>
</dbReference>
<evidence type="ECO:0000313" key="7">
    <source>
        <dbReference type="Proteomes" id="UP000887566"/>
    </source>
</evidence>
<dbReference type="Proteomes" id="UP000887566">
    <property type="component" value="Unplaced"/>
</dbReference>
<feature type="transmembrane region" description="Helical" evidence="5">
    <location>
        <begin position="288"/>
        <end position="304"/>
    </location>
</feature>
<feature type="transmembrane region" description="Helical" evidence="5">
    <location>
        <begin position="176"/>
        <end position="198"/>
    </location>
</feature>
<keyword evidence="3 5" id="KW-1133">Transmembrane helix</keyword>
<organism evidence="7 8">
    <name type="scientific">Plectus sambesii</name>
    <dbReference type="NCBI Taxonomy" id="2011161"/>
    <lineage>
        <taxon>Eukaryota</taxon>
        <taxon>Metazoa</taxon>
        <taxon>Ecdysozoa</taxon>
        <taxon>Nematoda</taxon>
        <taxon>Chromadorea</taxon>
        <taxon>Plectida</taxon>
        <taxon>Plectina</taxon>
        <taxon>Plectoidea</taxon>
        <taxon>Plectidae</taxon>
        <taxon>Plectus</taxon>
    </lineage>
</organism>
<evidence type="ECO:0000256" key="1">
    <source>
        <dbReference type="ARBA" id="ARBA00004141"/>
    </source>
</evidence>
<feature type="transmembrane region" description="Helical" evidence="5">
    <location>
        <begin position="204"/>
        <end position="222"/>
    </location>
</feature>
<proteinExistence type="predicted"/>
<dbReference type="InterPro" id="IPR020846">
    <property type="entry name" value="MFS_dom"/>
</dbReference>
<reference evidence="8" key="1">
    <citation type="submission" date="2022-11" db="UniProtKB">
        <authorList>
            <consortium name="WormBaseParasite"/>
        </authorList>
    </citation>
    <scope>IDENTIFICATION</scope>
</reference>